<dbReference type="InterPro" id="IPR001466">
    <property type="entry name" value="Beta-lactam-related"/>
</dbReference>
<evidence type="ECO:0000313" key="2">
    <source>
        <dbReference type="EMBL" id="MEJ1090114.1"/>
    </source>
</evidence>
<organism evidence="2 3">
    <name type="scientific">Microbacterium istanbulense</name>
    <dbReference type="NCBI Taxonomy" id="3122049"/>
    <lineage>
        <taxon>Bacteria</taxon>
        <taxon>Bacillati</taxon>
        <taxon>Actinomycetota</taxon>
        <taxon>Actinomycetes</taxon>
        <taxon>Micrococcales</taxon>
        <taxon>Microbacteriaceae</taxon>
        <taxon>Microbacterium</taxon>
    </lineage>
</organism>
<dbReference type="SUPFAM" id="SSF56601">
    <property type="entry name" value="beta-lactamase/transpeptidase-like"/>
    <property type="match status" value="1"/>
</dbReference>
<dbReference type="InterPro" id="IPR012338">
    <property type="entry name" value="Beta-lactam/transpept-like"/>
</dbReference>
<proteinExistence type="predicted"/>
<keyword evidence="2" id="KW-0378">Hydrolase</keyword>
<dbReference type="Proteomes" id="UP001366085">
    <property type="component" value="Unassembled WGS sequence"/>
</dbReference>
<accession>A0ABU8LFK3</accession>
<gene>
    <name evidence="2" type="ORF">WDU93_00290</name>
</gene>
<keyword evidence="3" id="KW-1185">Reference proteome</keyword>
<dbReference type="GO" id="GO:0016787">
    <property type="term" value="F:hydrolase activity"/>
    <property type="evidence" value="ECO:0007669"/>
    <property type="project" value="UniProtKB-KW"/>
</dbReference>
<name>A0ABU8LFK3_9MICO</name>
<dbReference type="EC" id="3.-.-.-" evidence="2"/>
<dbReference type="EMBL" id="JBBDGN010000001">
    <property type="protein sequence ID" value="MEJ1090114.1"/>
    <property type="molecule type" value="Genomic_DNA"/>
</dbReference>
<evidence type="ECO:0000313" key="3">
    <source>
        <dbReference type="Proteomes" id="UP001366085"/>
    </source>
</evidence>
<evidence type="ECO:0000259" key="1">
    <source>
        <dbReference type="Pfam" id="PF00144"/>
    </source>
</evidence>
<dbReference type="InterPro" id="IPR050789">
    <property type="entry name" value="Diverse_Enzym_Activities"/>
</dbReference>
<protein>
    <submittedName>
        <fullName evidence="2">Serine hydrolase</fullName>
        <ecNumber evidence="2">3.-.-.-</ecNumber>
    </submittedName>
</protein>
<reference evidence="2 3" key="1">
    <citation type="submission" date="2024-02" db="EMBL/GenBank/DDBJ databases">
        <authorList>
            <person name="Saticioglu I.B."/>
        </authorList>
    </citation>
    <scope>NUCLEOTIDE SEQUENCE [LARGE SCALE GENOMIC DNA]</scope>
    <source>
        <strain evidence="2 3">Mu-43</strain>
    </source>
</reference>
<dbReference type="RefSeq" id="WP_337316160.1">
    <property type="nucleotide sequence ID" value="NZ_JBBDGN010000001.1"/>
</dbReference>
<dbReference type="Pfam" id="PF00144">
    <property type="entry name" value="Beta-lactamase"/>
    <property type="match status" value="1"/>
</dbReference>
<dbReference type="PANTHER" id="PTHR43283">
    <property type="entry name" value="BETA-LACTAMASE-RELATED"/>
    <property type="match status" value="1"/>
</dbReference>
<dbReference type="Gene3D" id="3.40.710.10">
    <property type="entry name" value="DD-peptidase/beta-lactamase superfamily"/>
    <property type="match status" value="1"/>
</dbReference>
<comment type="caution">
    <text evidence="2">The sequence shown here is derived from an EMBL/GenBank/DDBJ whole genome shotgun (WGS) entry which is preliminary data.</text>
</comment>
<feature type="domain" description="Beta-lactamase-related" evidence="1">
    <location>
        <begin position="111"/>
        <end position="406"/>
    </location>
</feature>
<sequence length="421" mass="44994">MNFESDQTPFDLPAVTEAIELPPVTEAIETIAPAAAGLVPPLDAWQAAPNIQWSMQHMADFLPVRAIPAGERSLALPSVPADLAHIEVPHPWESRSAPFEDVIGTTFTDGWMIARDGAVMGEQYYGTMTPETLHLLMSVSKSLTTSVAGVLMGAGELDAGAQVTSYVPALAGSGYDGARVRDLLDMRTGVHFSEAYLDENAEVRLLEQAIGWAPRRHPDAPATLLDFLASLRADGPHGGRFDYKSCETDALAFVLEGATGLHAADLMSQRLWAPMGARHAANIGVDSVGAGMFDGGVSAALQDLVRFGTLFLRDGAALDGRQVLPEWWIAETLAGAPDSRAAFANAPEPTLMPGGMYRNGFWFPYPGADVFLALGIHGQMIYVNRPAMVVAAKVSSWPTPQDAEKLLWTVKAFDAVARAVS</sequence>
<dbReference type="PANTHER" id="PTHR43283:SF7">
    <property type="entry name" value="BETA-LACTAMASE-RELATED DOMAIN-CONTAINING PROTEIN"/>
    <property type="match status" value="1"/>
</dbReference>